<dbReference type="PANTHER" id="PTHR12121:SF37">
    <property type="entry name" value="2',5'-PHOSPHODIESTERASE 12"/>
    <property type="match status" value="1"/>
</dbReference>
<protein>
    <recommendedName>
        <fullName evidence="1">Endonuclease/exonuclease/phosphatase domain-containing protein</fullName>
    </recommendedName>
</protein>
<accession>A0A8S1ESC4</accession>
<dbReference type="GO" id="GO:0000175">
    <property type="term" value="F:3'-5'-RNA exonuclease activity"/>
    <property type="evidence" value="ECO:0007669"/>
    <property type="project" value="TreeGrafter"/>
</dbReference>
<reference evidence="2 3" key="1">
    <citation type="submission" date="2020-04" db="EMBL/GenBank/DDBJ databases">
        <authorList>
            <person name="Laetsch R D."/>
            <person name="Stevens L."/>
            <person name="Kumar S."/>
            <person name="Blaxter L. M."/>
        </authorList>
    </citation>
    <scope>NUCLEOTIDE SEQUENCE [LARGE SCALE GENOMIC DNA]</scope>
</reference>
<dbReference type="EMBL" id="CADEPM010000003">
    <property type="protein sequence ID" value="CAB3402376.1"/>
    <property type="molecule type" value="Genomic_DNA"/>
</dbReference>
<feature type="domain" description="Endonuclease/exonuclease/phosphatase" evidence="1">
    <location>
        <begin position="300"/>
        <end position="492"/>
    </location>
</feature>
<dbReference type="InterPro" id="IPR050410">
    <property type="entry name" value="CCR4/nocturin_mRNA_transcr"/>
</dbReference>
<dbReference type="AlphaFoldDB" id="A0A8S1ESC4"/>
<keyword evidence="3" id="KW-1185">Reference proteome</keyword>
<dbReference type="Proteomes" id="UP000494206">
    <property type="component" value="Unassembled WGS sequence"/>
</dbReference>
<dbReference type="Gene3D" id="3.60.10.10">
    <property type="entry name" value="Endonuclease/exonuclease/phosphatase"/>
    <property type="match status" value="1"/>
</dbReference>
<dbReference type="PANTHER" id="PTHR12121">
    <property type="entry name" value="CARBON CATABOLITE REPRESSOR PROTEIN 4"/>
    <property type="match status" value="1"/>
</dbReference>
<organism evidence="2 3">
    <name type="scientific">Caenorhabditis bovis</name>
    <dbReference type="NCBI Taxonomy" id="2654633"/>
    <lineage>
        <taxon>Eukaryota</taxon>
        <taxon>Metazoa</taxon>
        <taxon>Ecdysozoa</taxon>
        <taxon>Nematoda</taxon>
        <taxon>Chromadorea</taxon>
        <taxon>Rhabditida</taxon>
        <taxon>Rhabditina</taxon>
        <taxon>Rhabditomorpha</taxon>
        <taxon>Rhabditoidea</taxon>
        <taxon>Rhabditidae</taxon>
        <taxon>Peloderinae</taxon>
        <taxon>Caenorhabditis</taxon>
    </lineage>
</organism>
<name>A0A8S1ESC4_9PELO</name>
<dbReference type="GO" id="GO:0005739">
    <property type="term" value="C:mitochondrion"/>
    <property type="evidence" value="ECO:0007669"/>
    <property type="project" value="TreeGrafter"/>
</dbReference>
<dbReference type="SUPFAM" id="SSF56219">
    <property type="entry name" value="DNase I-like"/>
    <property type="match status" value="1"/>
</dbReference>
<evidence type="ECO:0000313" key="2">
    <source>
        <dbReference type="EMBL" id="CAB3402376.1"/>
    </source>
</evidence>
<proteinExistence type="predicted"/>
<sequence>MKSLVEYDTVKRFIMNDIPFEIVRNPPPIHCLSLPLLPSVGNIIAPAIEYNNECDLTRLKHSPICHWFVKIARDPININDEMFVNPKKNKIDTVSCTFLDEKSRTFLVDGHTYRGSGATFEPSAEDVSRKIVAIIDFGEDFPVYYAVSHFPILEYKPVITQDQVEWCGSNPTFETGPIIRVLSYNVLADHYLNLALDQPNLMFNYCPKIYQRAAYRIPLVLCQLRDFARSSVSIFFLQEVDFTRKFNYVEILFNSLGFECYHVKKGKQVNEGTIIAFDKNRFEFVSTNSFEVPDLIFDEPENEEVRRILDCSKEVKKRVMSRPTVLQIVTIRDKPTNSILMCANIHLPFNPKEEYIKPLLALVAVKKLIKEKADTTTQFPNNAVKLIFGGDFNSIPGGPVFELLTKGSIDNKHECWSLNNSIRAEHLKLPNIEPLTLLSGVPSYTNFTKDFVGSIDYIWGRDVTLYRNCPMPSHASVSEHIAIPSKTCPSDHLPIIVDVML</sequence>
<dbReference type="OrthoDB" id="412787at2759"/>
<dbReference type="InterPro" id="IPR036691">
    <property type="entry name" value="Endo/exonu/phosph_ase_sf"/>
</dbReference>
<dbReference type="InterPro" id="IPR005135">
    <property type="entry name" value="Endo/exonuclease/phosphatase"/>
</dbReference>
<dbReference type="GO" id="GO:0000288">
    <property type="term" value="P:nuclear-transcribed mRNA catabolic process, deadenylation-dependent decay"/>
    <property type="evidence" value="ECO:0007669"/>
    <property type="project" value="TreeGrafter"/>
</dbReference>
<dbReference type="Pfam" id="PF03372">
    <property type="entry name" value="Exo_endo_phos"/>
    <property type="match status" value="1"/>
</dbReference>
<gene>
    <name evidence="2" type="ORF">CBOVIS_LOCUS4999</name>
</gene>
<evidence type="ECO:0000313" key="3">
    <source>
        <dbReference type="Proteomes" id="UP000494206"/>
    </source>
</evidence>
<evidence type="ECO:0000259" key="1">
    <source>
        <dbReference type="Pfam" id="PF03372"/>
    </source>
</evidence>
<comment type="caution">
    <text evidence="2">The sequence shown here is derived from an EMBL/GenBank/DDBJ whole genome shotgun (WGS) entry which is preliminary data.</text>
</comment>